<dbReference type="EMBL" id="UINC01134578">
    <property type="protein sequence ID" value="SVD18203.1"/>
    <property type="molecule type" value="Genomic_DNA"/>
</dbReference>
<evidence type="ECO:0000313" key="1">
    <source>
        <dbReference type="EMBL" id="SVD18203.1"/>
    </source>
</evidence>
<organism evidence="1">
    <name type="scientific">marine metagenome</name>
    <dbReference type="NCBI Taxonomy" id="408172"/>
    <lineage>
        <taxon>unclassified sequences</taxon>
        <taxon>metagenomes</taxon>
        <taxon>ecological metagenomes</taxon>
    </lineage>
</organism>
<dbReference type="AlphaFoldDB" id="A0A382T864"/>
<dbReference type="Gene3D" id="3.40.30.10">
    <property type="entry name" value="Glutaredoxin"/>
    <property type="match status" value="1"/>
</dbReference>
<proteinExistence type="predicted"/>
<dbReference type="PANTHER" id="PTHR35891:SF2">
    <property type="entry name" value="THIOL:DISULFIDE INTERCHANGE PROTEIN DSBA"/>
    <property type="match status" value="1"/>
</dbReference>
<reference evidence="1" key="1">
    <citation type="submission" date="2018-05" db="EMBL/GenBank/DDBJ databases">
        <authorList>
            <person name="Lanie J.A."/>
            <person name="Ng W.-L."/>
            <person name="Kazmierczak K.M."/>
            <person name="Andrzejewski T.M."/>
            <person name="Davidsen T.M."/>
            <person name="Wayne K.J."/>
            <person name="Tettelin H."/>
            <person name="Glass J.I."/>
            <person name="Rusch D."/>
            <person name="Podicherti R."/>
            <person name="Tsui H.-C.T."/>
            <person name="Winkler M.E."/>
        </authorList>
    </citation>
    <scope>NUCLEOTIDE SEQUENCE</scope>
</reference>
<accession>A0A382T864</accession>
<dbReference type="PANTHER" id="PTHR35891">
    <property type="entry name" value="THIOL:DISULFIDE INTERCHANGE PROTEIN DSBA"/>
    <property type="match status" value="1"/>
</dbReference>
<name>A0A382T864_9ZZZZ</name>
<dbReference type="InterPro" id="IPR036249">
    <property type="entry name" value="Thioredoxin-like_sf"/>
</dbReference>
<feature type="non-terminal residue" evidence="1">
    <location>
        <position position="1"/>
    </location>
</feature>
<gene>
    <name evidence="1" type="ORF">METZ01_LOCUS371057</name>
</gene>
<evidence type="ECO:0008006" key="2">
    <source>
        <dbReference type="Google" id="ProtNLM"/>
    </source>
</evidence>
<sequence length="116" mass="13516">VVLVFLLSFYAYAEEFSPGRHYEVLKNPTSTRNPNKVEVVEVFWFGCNHCYSLEAYLQPWKEELPQDVDFWKSHATWNPTLKIHARLFYSAKALGIESEAVAAAFNAIQREKRFLT</sequence>
<feature type="non-terminal residue" evidence="1">
    <location>
        <position position="116"/>
    </location>
</feature>
<protein>
    <recommendedName>
        <fullName evidence="2">Thiol:disulfide interchange protein DsbA</fullName>
    </recommendedName>
</protein>
<dbReference type="SUPFAM" id="SSF52833">
    <property type="entry name" value="Thioredoxin-like"/>
    <property type="match status" value="1"/>
</dbReference>
<dbReference type="InterPro" id="IPR050824">
    <property type="entry name" value="Thiol_disulfide_DsbA"/>
</dbReference>